<evidence type="ECO:0000256" key="2">
    <source>
        <dbReference type="ARBA" id="ARBA00012438"/>
    </source>
</evidence>
<reference evidence="18 19" key="1">
    <citation type="submission" date="2020-07" db="EMBL/GenBank/DDBJ databases">
        <title>isolation of Luteimonas sp. SJ-16.</title>
        <authorList>
            <person name="Huang X.-X."/>
            <person name="Xu L."/>
            <person name="Sun J.-Q."/>
        </authorList>
    </citation>
    <scope>NUCLEOTIDE SEQUENCE [LARGE SCALE GENOMIC DNA]</scope>
    <source>
        <strain evidence="18 19">SJ-16</strain>
    </source>
</reference>
<keyword evidence="5" id="KW-0716">Sensory transduction</keyword>
<dbReference type="EC" id="2.7.13.3" evidence="2"/>
<feature type="domain" description="PAC" evidence="17">
    <location>
        <begin position="399"/>
        <end position="454"/>
    </location>
</feature>
<keyword evidence="8" id="KW-0808">Transferase</keyword>
<evidence type="ECO:0000256" key="9">
    <source>
        <dbReference type="ARBA" id="ARBA00022737"/>
    </source>
</evidence>
<dbReference type="InterPro" id="IPR000700">
    <property type="entry name" value="PAS-assoc_C"/>
</dbReference>
<protein>
    <recommendedName>
        <fullName evidence="2">histidine kinase</fullName>
        <ecNumber evidence="2">2.7.13.3</ecNumber>
    </recommendedName>
</protein>
<dbReference type="GO" id="GO:0004673">
    <property type="term" value="F:protein histidine kinase activity"/>
    <property type="evidence" value="ECO:0007669"/>
    <property type="project" value="UniProtKB-EC"/>
</dbReference>
<organism evidence="18 19">
    <name type="scientific">Luteimonas deserti</name>
    <dbReference type="NCBI Taxonomy" id="2752306"/>
    <lineage>
        <taxon>Bacteria</taxon>
        <taxon>Pseudomonadati</taxon>
        <taxon>Pseudomonadota</taxon>
        <taxon>Gammaproteobacteria</taxon>
        <taxon>Lysobacterales</taxon>
        <taxon>Lysobacteraceae</taxon>
        <taxon>Luteimonas</taxon>
    </lineage>
</organism>
<keyword evidence="12" id="KW-0067">ATP-binding</keyword>
<dbReference type="EMBL" id="JACCJZ010000020">
    <property type="protein sequence ID" value="NYZ63995.1"/>
    <property type="molecule type" value="Genomic_DNA"/>
</dbReference>
<dbReference type="Proteomes" id="UP000589896">
    <property type="component" value="Unassembled WGS sequence"/>
</dbReference>
<keyword evidence="15" id="KW-0675">Receptor</keyword>
<gene>
    <name evidence="18" type="ORF">H0E82_14735</name>
</gene>
<evidence type="ECO:0000313" key="18">
    <source>
        <dbReference type="EMBL" id="NYZ63995.1"/>
    </source>
</evidence>
<keyword evidence="14" id="KW-0843">Virulence</keyword>
<dbReference type="SMART" id="SM00086">
    <property type="entry name" value="PAC"/>
    <property type="match status" value="3"/>
</dbReference>
<dbReference type="InterPro" id="IPR013655">
    <property type="entry name" value="PAS_fold_3"/>
</dbReference>
<evidence type="ECO:0000256" key="10">
    <source>
        <dbReference type="ARBA" id="ARBA00022741"/>
    </source>
</evidence>
<feature type="domain" description="PAS" evidence="16">
    <location>
        <begin position="330"/>
        <end position="400"/>
    </location>
</feature>
<evidence type="ECO:0000259" key="17">
    <source>
        <dbReference type="PROSITE" id="PS50113"/>
    </source>
</evidence>
<dbReference type="InterPro" id="IPR001610">
    <property type="entry name" value="PAC"/>
</dbReference>
<evidence type="ECO:0000256" key="11">
    <source>
        <dbReference type="ARBA" id="ARBA00022777"/>
    </source>
</evidence>
<keyword evidence="4" id="KW-0597">Phosphoprotein</keyword>
<dbReference type="InterPro" id="IPR011102">
    <property type="entry name" value="Sig_transdc_His_kinase_HWE"/>
</dbReference>
<evidence type="ECO:0000256" key="14">
    <source>
        <dbReference type="ARBA" id="ARBA00023026"/>
    </source>
</evidence>
<dbReference type="GO" id="GO:0009881">
    <property type="term" value="F:photoreceptor activity"/>
    <property type="evidence" value="ECO:0007669"/>
    <property type="project" value="UniProtKB-KW"/>
</dbReference>
<proteinExistence type="predicted"/>
<evidence type="ECO:0000256" key="13">
    <source>
        <dbReference type="ARBA" id="ARBA00022991"/>
    </source>
</evidence>
<evidence type="ECO:0000259" key="16">
    <source>
        <dbReference type="PROSITE" id="PS50112"/>
    </source>
</evidence>
<evidence type="ECO:0000256" key="8">
    <source>
        <dbReference type="ARBA" id="ARBA00022679"/>
    </source>
</evidence>
<dbReference type="Pfam" id="PF08447">
    <property type="entry name" value="PAS_3"/>
    <property type="match status" value="1"/>
</dbReference>
<accession>A0A7Z0TZH9</accession>
<dbReference type="GO" id="GO:0005524">
    <property type="term" value="F:ATP binding"/>
    <property type="evidence" value="ECO:0007669"/>
    <property type="project" value="UniProtKB-KW"/>
</dbReference>
<evidence type="ECO:0000256" key="4">
    <source>
        <dbReference type="ARBA" id="ARBA00022553"/>
    </source>
</evidence>
<keyword evidence="13" id="KW-0157">Chromophore</keyword>
<comment type="catalytic activity">
    <reaction evidence="1">
        <text>ATP + protein L-histidine = ADP + protein N-phospho-L-histidine.</text>
        <dbReference type="EC" id="2.7.13.3"/>
    </reaction>
</comment>
<evidence type="ECO:0000256" key="7">
    <source>
        <dbReference type="ARBA" id="ARBA00022643"/>
    </source>
</evidence>
<dbReference type="AlphaFoldDB" id="A0A7Z0TZH9"/>
<keyword evidence="9" id="KW-0677">Repeat</keyword>
<dbReference type="CDD" id="cd00130">
    <property type="entry name" value="PAS"/>
    <property type="match status" value="2"/>
</dbReference>
<dbReference type="InterPro" id="IPR013656">
    <property type="entry name" value="PAS_4"/>
</dbReference>
<dbReference type="SMART" id="SM00091">
    <property type="entry name" value="PAS"/>
    <property type="match status" value="3"/>
</dbReference>
<dbReference type="InterPro" id="IPR036890">
    <property type="entry name" value="HATPase_C_sf"/>
</dbReference>
<evidence type="ECO:0000256" key="15">
    <source>
        <dbReference type="ARBA" id="ARBA00023170"/>
    </source>
</evidence>
<name>A0A7Z0TZH9_9GAMM</name>
<comment type="caution">
    <text evidence="18">The sequence shown here is derived from an EMBL/GenBank/DDBJ whole genome shotgun (WGS) entry which is preliminary data.</text>
</comment>
<evidence type="ECO:0000256" key="3">
    <source>
        <dbReference type="ARBA" id="ARBA00022543"/>
    </source>
</evidence>
<dbReference type="SUPFAM" id="SSF55785">
    <property type="entry name" value="PYP-like sensor domain (PAS domain)"/>
    <property type="match status" value="3"/>
</dbReference>
<keyword evidence="3" id="KW-0600">Photoreceptor protein</keyword>
<dbReference type="PANTHER" id="PTHR41523:SF8">
    <property type="entry name" value="ETHYLENE RESPONSE SENSOR PROTEIN"/>
    <property type="match status" value="1"/>
</dbReference>
<keyword evidence="7" id="KW-0288">FMN</keyword>
<dbReference type="RefSeq" id="WP_180546191.1">
    <property type="nucleotide sequence ID" value="NZ_JACCJZ010000020.1"/>
</dbReference>
<sequence length="787" mass="86452">MHESAATWPWSDGDMASRFRTFDWTHSALGPVQAWPAALRSTVATMLDSPVPMALAWGREGRYLYNDAIAALLGQRHPAGFAQPMVEVWSEIARDVSAMLEDAFAGRSVKLRRLAFELHRDGRSESVLFDVDCSPVRGDDGAPAGMVVVVRELARESAVRAAEELGHRERCLLALSDALRDLTDPGEIHDVAALLLGAHLGVDRIGHVEADGGGLVVRECSDDGTAAVAWPAAVLGDCLFGGSQVTRAAVFDDVAREPLLDTATRTLLAAHDIGALAAPAPRAPVIDRFVALSRAPRRWSTSELDLLREVGERVQAATERARVKIALASSEERFRAVAEQAEVGVALADRDGRLVYVNDRHCEVTGMSREALIDSRIRAITHPDDRALSAQQMDALYRTGTPFTVEKRIGTRDAPRWIRITVGPWRDPSGTVVGSLAISLDLTSRRQAEQALRDSEARFRQFGDASSDVLWIRNARTLEVEYLSPAFETIYGQQREVSLRDPRYWMTMVHPDDAVAVRANARRVRGGARSSIEFRIIRPADGRVVWIRNTDFPLYDEEGRLQRIGGIGRDITRERDDAALMETLVAELQHRTRNLIAVIQSLARRTQQESRDIDGFGRSFNRRLDALGRVQALLSRRADGEGVSFDALLGQELDAHGIGPEGDPRVRLQGPAGVPLRARAVQILALALHELTTNALKHGALSNAGGRLAIRWAVDADSAEPLLGVEWEESGVLLASVERANGYGRELIERALPYQLNAQTRYELRDDGVYCTIRVPLNGLAQPPDPA</sequence>
<dbReference type="Pfam" id="PF07536">
    <property type="entry name" value="HWE_HK"/>
    <property type="match status" value="1"/>
</dbReference>
<dbReference type="NCBIfam" id="TIGR00229">
    <property type="entry name" value="sensory_box"/>
    <property type="match status" value="2"/>
</dbReference>
<dbReference type="SUPFAM" id="SSF55781">
    <property type="entry name" value="GAF domain-like"/>
    <property type="match status" value="1"/>
</dbReference>
<dbReference type="InterPro" id="IPR035965">
    <property type="entry name" value="PAS-like_dom_sf"/>
</dbReference>
<evidence type="ECO:0000256" key="12">
    <source>
        <dbReference type="ARBA" id="ARBA00022840"/>
    </source>
</evidence>
<dbReference type="PROSITE" id="PS50112">
    <property type="entry name" value="PAS"/>
    <property type="match status" value="2"/>
</dbReference>
<dbReference type="PROSITE" id="PS50113">
    <property type="entry name" value="PAC"/>
    <property type="match status" value="2"/>
</dbReference>
<evidence type="ECO:0000313" key="19">
    <source>
        <dbReference type="Proteomes" id="UP000589896"/>
    </source>
</evidence>
<evidence type="ECO:0000256" key="1">
    <source>
        <dbReference type="ARBA" id="ARBA00000085"/>
    </source>
</evidence>
<dbReference type="Pfam" id="PF08448">
    <property type="entry name" value="PAS_4"/>
    <property type="match status" value="1"/>
</dbReference>
<evidence type="ECO:0000256" key="5">
    <source>
        <dbReference type="ARBA" id="ARBA00022606"/>
    </source>
</evidence>
<dbReference type="InterPro" id="IPR000014">
    <property type="entry name" value="PAS"/>
</dbReference>
<dbReference type="Gene3D" id="3.30.565.10">
    <property type="entry name" value="Histidine kinase-like ATPase, C-terminal domain"/>
    <property type="match status" value="1"/>
</dbReference>
<evidence type="ECO:0000256" key="6">
    <source>
        <dbReference type="ARBA" id="ARBA00022630"/>
    </source>
</evidence>
<feature type="domain" description="PAC" evidence="17">
    <location>
        <begin position="530"/>
        <end position="583"/>
    </location>
</feature>
<dbReference type="PANTHER" id="PTHR41523">
    <property type="entry name" value="TWO-COMPONENT SYSTEM SENSOR PROTEIN"/>
    <property type="match status" value="1"/>
</dbReference>
<keyword evidence="11" id="KW-0418">Kinase</keyword>
<dbReference type="Gene3D" id="3.30.450.20">
    <property type="entry name" value="PAS domain"/>
    <property type="match status" value="3"/>
</dbReference>
<dbReference type="SMART" id="SM00911">
    <property type="entry name" value="HWE_HK"/>
    <property type="match status" value="1"/>
</dbReference>
<keyword evidence="19" id="KW-1185">Reference proteome</keyword>
<keyword evidence="10" id="KW-0547">Nucleotide-binding</keyword>
<keyword evidence="6" id="KW-0285">Flavoprotein</keyword>
<feature type="domain" description="PAS" evidence="16">
    <location>
        <begin position="455"/>
        <end position="528"/>
    </location>
</feature>